<feature type="transmembrane region" description="Helical" evidence="2">
    <location>
        <begin position="55"/>
        <end position="77"/>
    </location>
</feature>
<accession>A0A1E7FWP2</accession>
<feature type="compositionally biased region" description="Low complexity" evidence="1">
    <location>
        <begin position="136"/>
        <end position="150"/>
    </location>
</feature>
<dbReference type="EMBL" id="KV784353">
    <property type="protein sequence ID" value="OEU22213.1"/>
    <property type="molecule type" value="Genomic_DNA"/>
</dbReference>
<protein>
    <submittedName>
        <fullName evidence="3">Uncharacterized protein</fullName>
    </submittedName>
</protein>
<reference evidence="3 4" key="1">
    <citation type="submission" date="2016-09" db="EMBL/GenBank/DDBJ databases">
        <title>Extensive genetic diversity and differential bi-allelic expression allows diatom success in the polar Southern Ocean.</title>
        <authorList>
            <consortium name="DOE Joint Genome Institute"/>
            <person name="Mock T."/>
            <person name="Otillar R.P."/>
            <person name="Strauss J."/>
            <person name="Dupont C."/>
            <person name="Frickenhaus S."/>
            <person name="Maumus F."/>
            <person name="Mcmullan M."/>
            <person name="Sanges R."/>
            <person name="Schmutz J."/>
            <person name="Toseland A."/>
            <person name="Valas R."/>
            <person name="Veluchamy A."/>
            <person name="Ward B.J."/>
            <person name="Allen A."/>
            <person name="Barry K."/>
            <person name="Falciatore A."/>
            <person name="Ferrante M."/>
            <person name="Fortunato A.E."/>
            <person name="Gloeckner G."/>
            <person name="Gruber A."/>
            <person name="Hipkin R."/>
            <person name="Janech M."/>
            <person name="Kroth P."/>
            <person name="Leese F."/>
            <person name="Lindquist E."/>
            <person name="Lyon B.R."/>
            <person name="Martin J."/>
            <person name="Mayer C."/>
            <person name="Parker M."/>
            <person name="Quesneville H."/>
            <person name="Raymond J."/>
            <person name="Uhlig C."/>
            <person name="Valentin K.U."/>
            <person name="Worden A.Z."/>
            <person name="Armbrust E.V."/>
            <person name="Bowler C."/>
            <person name="Green B."/>
            <person name="Moulton V."/>
            <person name="Van Oosterhout C."/>
            <person name="Grigoriev I."/>
        </authorList>
    </citation>
    <scope>NUCLEOTIDE SEQUENCE [LARGE SCALE GENOMIC DNA]</scope>
    <source>
        <strain evidence="3 4">CCMP1102</strain>
    </source>
</reference>
<evidence type="ECO:0000313" key="3">
    <source>
        <dbReference type="EMBL" id="OEU22213.1"/>
    </source>
</evidence>
<dbReference type="Proteomes" id="UP000095751">
    <property type="component" value="Unassembled WGS sequence"/>
</dbReference>
<name>A0A1E7FWP2_9STRA</name>
<evidence type="ECO:0000256" key="1">
    <source>
        <dbReference type="SAM" id="MobiDB-lite"/>
    </source>
</evidence>
<gene>
    <name evidence="3" type="ORF">FRACYDRAFT_232367</name>
</gene>
<evidence type="ECO:0000256" key="2">
    <source>
        <dbReference type="SAM" id="Phobius"/>
    </source>
</evidence>
<keyword evidence="2" id="KW-1133">Transmembrane helix</keyword>
<feature type="region of interest" description="Disordered" evidence="1">
    <location>
        <begin position="1"/>
        <end position="25"/>
    </location>
</feature>
<keyword evidence="4" id="KW-1185">Reference proteome</keyword>
<keyword evidence="2" id="KW-0812">Transmembrane</keyword>
<dbReference type="AlphaFoldDB" id="A0A1E7FWP2"/>
<keyword evidence="2" id="KW-0472">Membrane</keyword>
<proteinExistence type="predicted"/>
<feature type="compositionally biased region" description="Acidic residues" evidence="1">
    <location>
        <begin position="1"/>
        <end position="11"/>
    </location>
</feature>
<organism evidence="3 4">
    <name type="scientific">Fragilariopsis cylindrus CCMP1102</name>
    <dbReference type="NCBI Taxonomy" id="635003"/>
    <lineage>
        <taxon>Eukaryota</taxon>
        <taxon>Sar</taxon>
        <taxon>Stramenopiles</taxon>
        <taxon>Ochrophyta</taxon>
        <taxon>Bacillariophyta</taxon>
        <taxon>Bacillariophyceae</taxon>
        <taxon>Bacillariophycidae</taxon>
        <taxon>Bacillariales</taxon>
        <taxon>Bacillariaceae</taxon>
        <taxon>Fragilariopsis</taxon>
    </lineage>
</organism>
<feature type="region of interest" description="Disordered" evidence="1">
    <location>
        <begin position="99"/>
        <end position="153"/>
    </location>
</feature>
<dbReference type="InParanoid" id="A0A1E7FWP2"/>
<sequence length="384" mass="43056">MANGDQFEDEPVLGGVDAFDEPPAQSSKIEFEGLNIATSNSERRRERRKRRNKRTGMIAACILLVCILIAVILAITLEKEVEHVLYSDSIYDLSESPTMAPSKMKPTIRTTPSPTVAPKPTFAVLTPSPTAQRTDSPNVTPSPTRSPSPTAIMTDSYSFNPIADTYLYLDGPYKGKKYGNQEKMWIQRGNKESTLPGQEVTLPTIVSIVQFDTMKKPSANYNLFKALPDRSRWPEQQEQVQVTLRIHHLPKSDLEDETDELSVEDLLPINIEVYRLPNNNVMVVESLTGEDFHSAPKEVTEGVLVGQHLVEATDTVLDIDVTSAMFLTSDTIKNNRNNDITAYNDDQVMFLLKISWEEAPRQGDQFEARESEYGSPQLIFSNMI</sequence>
<dbReference type="KEGG" id="fcy:FRACYDRAFT_232367"/>
<evidence type="ECO:0000313" key="4">
    <source>
        <dbReference type="Proteomes" id="UP000095751"/>
    </source>
</evidence>
<dbReference type="OrthoDB" id="54411at2759"/>